<proteinExistence type="predicted"/>
<reference evidence="2 3" key="1">
    <citation type="submission" date="2023-06" db="EMBL/GenBank/DDBJ databases">
        <authorList>
            <person name="Oyuntsetseg B."/>
            <person name="Kim S.B."/>
        </authorList>
    </citation>
    <scope>NUCLEOTIDE SEQUENCE [LARGE SCALE GENOMIC DNA]</scope>
    <source>
        <strain evidence="2 3">2-15</strain>
    </source>
</reference>
<dbReference type="KEGG" id="acab:QRX50_37180"/>
<dbReference type="Proteomes" id="UP001236014">
    <property type="component" value="Chromosome"/>
</dbReference>
<organism evidence="2 3">
    <name type="scientific">Amycolatopsis carbonis</name>
    <dbReference type="NCBI Taxonomy" id="715471"/>
    <lineage>
        <taxon>Bacteria</taxon>
        <taxon>Bacillati</taxon>
        <taxon>Actinomycetota</taxon>
        <taxon>Actinomycetes</taxon>
        <taxon>Pseudonocardiales</taxon>
        <taxon>Pseudonocardiaceae</taxon>
        <taxon>Amycolatopsis</taxon>
    </lineage>
</organism>
<dbReference type="RefSeq" id="WP_285967748.1">
    <property type="nucleotide sequence ID" value="NZ_CP127294.1"/>
</dbReference>
<sequence>MTRSISFGRHCVSPEQTSSNSAPHCPHLVHEVGELRAQGQFPERATVCVDVGSDLRELDVRIEGLSPERDPDLDETMAAIRYVFELASHANVIDVTGAVAPLFTVRILAVDQEGVPYAGLIGAGMGDIHPTVTHHTLR</sequence>
<evidence type="ECO:0000256" key="1">
    <source>
        <dbReference type="SAM" id="MobiDB-lite"/>
    </source>
</evidence>
<evidence type="ECO:0000313" key="2">
    <source>
        <dbReference type="EMBL" id="WIX77006.1"/>
    </source>
</evidence>
<protein>
    <submittedName>
        <fullName evidence="2">Uncharacterized protein</fullName>
    </submittedName>
</protein>
<feature type="region of interest" description="Disordered" evidence="1">
    <location>
        <begin position="1"/>
        <end position="24"/>
    </location>
</feature>
<dbReference type="AlphaFoldDB" id="A0A9Y2MST5"/>
<dbReference type="EMBL" id="CP127294">
    <property type="protein sequence ID" value="WIX77006.1"/>
    <property type="molecule type" value="Genomic_DNA"/>
</dbReference>
<evidence type="ECO:0000313" key="3">
    <source>
        <dbReference type="Proteomes" id="UP001236014"/>
    </source>
</evidence>
<accession>A0A9Y2MST5</accession>
<keyword evidence="3" id="KW-1185">Reference proteome</keyword>
<name>A0A9Y2MST5_9PSEU</name>
<gene>
    <name evidence="2" type="ORF">QRX50_37180</name>
</gene>